<dbReference type="InterPro" id="IPR016055">
    <property type="entry name" value="A-D-PHexomutase_a/b/a-I/II/III"/>
</dbReference>
<dbReference type="SUPFAM" id="SSF53738">
    <property type="entry name" value="Phosphoglucomutase, first 3 domains"/>
    <property type="match status" value="1"/>
</dbReference>
<comment type="caution">
    <text evidence="2">The sequence shown here is derived from an EMBL/GenBank/DDBJ whole genome shotgun (WGS) entry which is preliminary data.</text>
</comment>
<accession>A0ABY2MZN3</accession>
<name>A0ABY2MZN3_9LEPT</name>
<dbReference type="EMBL" id="RQGU01000152">
    <property type="protein sequence ID" value="TGM12918.1"/>
    <property type="molecule type" value="Genomic_DNA"/>
</dbReference>
<evidence type="ECO:0000259" key="1">
    <source>
        <dbReference type="Pfam" id="PF02880"/>
    </source>
</evidence>
<feature type="domain" description="Alpha-D-phosphohexomutase alpha/beta/alpha" evidence="1">
    <location>
        <begin position="9"/>
        <end position="109"/>
    </location>
</feature>
<proteinExistence type="predicted"/>
<keyword evidence="3" id="KW-1185">Reference proteome</keyword>
<dbReference type="Pfam" id="PF02880">
    <property type="entry name" value="PGM_PMM_III"/>
    <property type="match status" value="1"/>
</dbReference>
<feature type="non-terminal residue" evidence="2">
    <location>
        <position position="111"/>
    </location>
</feature>
<dbReference type="InterPro" id="IPR005846">
    <property type="entry name" value="A-D-PHexomutase_a/b/a-III"/>
</dbReference>
<reference evidence="3" key="1">
    <citation type="journal article" date="2019" name="PLoS Negl. Trop. Dis.">
        <title>Revisiting the worldwide diversity of Leptospira species in the environment.</title>
        <authorList>
            <person name="Vincent A.T."/>
            <person name="Schiettekatte O."/>
            <person name="Bourhy P."/>
            <person name="Veyrier F.J."/>
            <person name="Picardeau M."/>
        </authorList>
    </citation>
    <scope>NUCLEOTIDE SEQUENCE [LARGE SCALE GENOMIC DNA]</scope>
    <source>
        <strain evidence="3">201702406</strain>
    </source>
</reference>
<gene>
    <name evidence="2" type="ORF">EHQ82_19825</name>
</gene>
<organism evidence="2 3">
    <name type="scientific">Leptospira selangorensis</name>
    <dbReference type="NCBI Taxonomy" id="2484982"/>
    <lineage>
        <taxon>Bacteria</taxon>
        <taxon>Pseudomonadati</taxon>
        <taxon>Spirochaetota</taxon>
        <taxon>Spirochaetia</taxon>
        <taxon>Leptospirales</taxon>
        <taxon>Leptospiraceae</taxon>
        <taxon>Leptospira</taxon>
    </lineage>
</organism>
<sequence length="111" mass="11925">TLPLALMNVLTTNKKKSKVVVNLSTSFLNEEVASRFGSEVIRSKVGEANVVEEMIKTKAVFGGEGNGGVIDPNIPSFGRDTLSGIAHILNLMAETGKSIDELMDTLPNLYM</sequence>
<evidence type="ECO:0000313" key="2">
    <source>
        <dbReference type="EMBL" id="TGM12918.1"/>
    </source>
</evidence>
<protein>
    <submittedName>
        <fullName evidence="2">Phosphoglucosamine mutase</fullName>
    </submittedName>
</protein>
<dbReference type="Proteomes" id="UP000298057">
    <property type="component" value="Unassembled WGS sequence"/>
</dbReference>
<feature type="non-terminal residue" evidence="2">
    <location>
        <position position="1"/>
    </location>
</feature>
<evidence type="ECO:0000313" key="3">
    <source>
        <dbReference type="Proteomes" id="UP000298057"/>
    </source>
</evidence>
<dbReference type="Gene3D" id="3.40.120.10">
    <property type="entry name" value="Alpha-D-Glucose-1,6-Bisphosphate, subunit A, domain 3"/>
    <property type="match status" value="1"/>
</dbReference>